<dbReference type="InterPro" id="IPR037232">
    <property type="entry name" value="NADH_quin_OxRdtase_su_C/D-like"/>
</dbReference>
<dbReference type="EMBL" id="DQVE01000014">
    <property type="protein sequence ID" value="HIP97999.1"/>
    <property type="molecule type" value="Genomic_DNA"/>
</dbReference>
<evidence type="ECO:0000259" key="2">
    <source>
        <dbReference type="Pfam" id="PF00329"/>
    </source>
</evidence>
<gene>
    <name evidence="3" type="ORF">EYH37_01335</name>
</gene>
<protein>
    <submittedName>
        <fullName evidence="3">NADH-quinone oxidoreductase subunit C</fullName>
    </submittedName>
</protein>
<dbReference type="AlphaFoldDB" id="A0A9D0YQ85"/>
<reference evidence="3" key="1">
    <citation type="journal article" date="2020" name="ISME J.">
        <title>Gammaproteobacteria mediating utilization of methyl-, sulfur- and petroleum organic compounds in deep ocean hydrothermal plumes.</title>
        <authorList>
            <person name="Zhou Z."/>
            <person name="Liu Y."/>
            <person name="Pan J."/>
            <person name="Cron B.R."/>
            <person name="Toner B.M."/>
            <person name="Anantharaman K."/>
            <person name="Breier J.A."/>
            <person name="Dick G.J."/>
            <person name="Li M."/>
        </authorList>
    </citation>
    <scope>NUCLEOTIDE SEQUENCE</scope>
    <source>
        <strain evidence="3">SZUA-1501</strain>
    </source>
</reference>
<name>A0A9D0YQ85_AQUAO</name>
<proteinExistence type="inferred from homology"/>
<comment type="caution">
    <text evidence="3">The sequence shown here is derived from an EMBL/GenBank/DDBJ whole genome shotgun (WGS) entry which is preliminary data.</text>
</comment>
<sequence length="154" mass="18388">MGFENFVKLMKSYFGVEAEEYPQNHTAKTYLFKIKPEHIREVAKLLKENGFDFFHTLAPVDYSPKGRGLELNYFFENVEERIWILIKTEIPLDNPEIDSLHDIYPSLEACEREEWEKFGIFFKGHPRLKPLLLDDTLQGRWVLRKSYIPEPHRK</sequence>
<dbReference type="Pfam" id="PF00329">
    <property type="entry name" value="Complex1_30kDa"/>
    <property type="match status" value="1"/>
</dbReference>
<dbReference type="Proteomes" id="UP000606463">
    <property type="component" value="Unassembled WGS sequence"/>
</dbReference>
<dbReference type="SUPFAM" id="SSF143243">
    <property type="entry name" value="Nqo5-like"/>
    <property type="match status" value="1"/>
</dbReference>
<dbReference type="GO" id="GO:0008137">
    <property type="term" value="F:NADH dehydrogenase (ubiquinone) activity"/>
    <property type="evidence" value="ECO:0007669"/>
    <property type="project" value="InterPro"/>
</dbReference>
<comment type="similarity">
    <text evidence="1">Belongs to the complex I 30 kDa subunit family.</text>
</comment>
<evidence type="ECO:0000313" key="4">
    <source>
        <dbReference type="Proteomes" id="UP000606463"/>
    </source>
</evidence>
<dbReference type="PANTHER" id="PTHR10884:SF14">
    <property type="entry name" value="NADH DEHYDROGENASE [UBIQUINONE] IRON-SULFUR PROTEIN 3, MITOCHONDRIAL"/>
    <property type="match status" value="1"/>
</dbReference>
<accession>A0A9D0YQ85</accession>
<dbReference type="Gene3D" id="3.30.460.80">
    <property type="entry name" value="NADH:ubiquinone oxidoreductase, 30kDa subunit"/>
    <property type="match status" value="1"/>
</dbReference>
<feature type="domain" description="NADH:ubiquinone oxidoreductase 30kDa subunit" evidence="2">
    <location>
        <begin position="33"/>
        <end position="148"/>
    </location>
</feature>
<dbReference type="PANTHER" id="PTHR10884">
    <property type="entry name" value="NADH DEHYDROGENASE UBIQUINONE IRON-SULFUR PROTEIN 3"/>
    <property type="match status" value="1"/>
</dbReference>
<evidence type="ECO:0000256" key="1">
    <source>
        <dbReference type="ARBA" id="ARBA00007569"/>
    </source>
</evidence>
<evidence type="ECO:0000313" key="3">
    <source>
        <dbReference type="EMBL" id="HIP97999.1"/>
    </source>
</evidence>
<organism evidence="3 4">
    <name type="scientific">Aquifex aeolicus</name>
    <dbReference type="NCBI Taxonomy" id="63363"/>
    <lineage>
        <taxon>Bacteria</taxon>
        <taxon>Pseudomonadati</taxon>
        <taxon>Aquificota</taxon>
        <taxon>Aquificia</taxon>
        <taxon>Aquificales</taxon>
        <taxon>Aquificaceae</taxon>
        <taxon>Aquifex</taxon>
    </lineage>
</organism>
<dbReference type="InterPro" id="IPR001268">
    <property type="entry name" value="NADH_UbQ_OxRdtase_30kDa_su"/>
</dbReference>